<accession>A0A6A6QUA0</accession>
<reference evidence="1" key="1">
    <citation type="journal article" date="2020" name="Stud. Mycol.">
        <title>101 Dothideomycetes genomes: a test case for predicting lifestyles and emergence of pathogens.</title>
        <authorList>
            <person name="Haridas S."/>
            <person name="Albert R."/>
            <person name="Binder M."/>
            <person name="Bloem J."/>
            <person name="Labutti K."/>
            <person name="Salamov A."/>
            <person name="Andreopoulos B."/>
            <person name="Baker S."/>
            <person name="Barry K."/>
            <person name="Bills G."/>
            <person name="Bluhm B."/>
            <person name="Cannon C."/>
            <person name="Castanera R."/>
            <person name="Culley D."/>
            <person name="Daum C."/>
            <person name="Ezra D."/>
            <person name="Gonzalez J."/>
            <person name="Henrissat B."/>
            <person name="Kuo A."/>
            <person name="Liang C."/>
            <person name="Lipzen A."/>
            <person name="Lutzoni F."/>
            <person name="Magnuson J."/>
            <person name="Mondo S."/>
            <person name="Nolan M."/>
            <person name="Ohm R."/>
            <person name="Pangilinan J."/>
            <person name="Park H.-J."/>
            <person name="Ramirez L."/>
            <person name="Alfaro M."/>
            <person name="Sun H."/>
            <person name="Tritt A."/>
            <person name="Yoshinaga Y."/>
            <person name="Zwiers L.-H."/>
            <person name="Turgeon B."/>
            <person name="Goodwin S."/>
            <person name="Spatafora J."/>
            <person name="Crous P."/>
            <person name="Grigoriev I."/>
        </authorList>
    </citation>
    <scope>NUCLEOTIDE SEQUENCE</scope>
    <source>
        <strain evidence="1">CBS 269.34</strain>
    </source>
</reference>
<sequence length="156" mass="17792">MPRPPIEFGKPTAIANNPPIEPDVSNPYPAKIFLHSGACAVTSHYDACMETMFPNGPAPSIPNRVYTWEPPYIPYSPHAPWDPKLLRLHQWYGDIVHLYVCKDEPMKDMMHRNAIFIVGLREVRRAICHKNAKRGWEVVAHLEAFAEKGLLRIPDV</sequence>
<dbReference type="AlphaFoldDB" id="A0A6A6QUA0"/>
<dbReference type="Proteomes" id="UP000799750">
    <property type="component" value="Unassembled WGS sequence"/>
</dbReference>
<organism evidence="1 2">
    <name type="scientific">Lophium mytilinum</name>
    <dbReference type="NCBI Taxonomy" id="390894"/>
    <lineage>
        <taxon>Eukaryota</taxon>
        <taxon>Fungi</taxon>
        <taxon>Dikarya</taxon>
        <taxon>Ascomycota</taxon>
        <taxon>Pezizomycotina</taxon>
        <taxon>Dothideomycetes</taxon>
        <taxon>Pleosporomycetidae</taxon>
        <taxon>Mytilinidiales</taxon>
        <taxon>Mytilinidiaceae</taxon>
        <taxon>Lophium</taxon>
    </lineage>
</organism>
<protein>
    <submittedName>
        <fullName evidence="1">Uncharacterized protein</fullName>
    </submittedName>
</protein>
<evidence type="ECO:0000313" key="1">
    <source>
        <dbReference type="EMBL" id="KAF2495766.1"/>
    </source>
</evidence>
<name>A0A6A6QUA0_9PEZI</name>
<evidence type="ECO:0000313" key="2">
    <source>
        <dbReference type="Proteomes" id="UP000799750"/>
    </source>
</evidence>
<gene>
    <name evidence="1" type="ORF">BU16DRAFT_560629</name>
</gene>
<keyword evidence="2" id="KW-1185">Reference proteome</keyword>
<dbReference type="EMBL" id="MU004188">
    <property type="protein sequence ID" value="KAF2495766.1"/>
    <property type="molecule type" value="Genomic_DNA"/>
</dbReference>
<proteinExistence type="predicted"/>